<keyword evidence="1" id="KW-0175">Coiled coil</keyword>
<feature type="coiled-coil region" evidence="1">
    <location>
        <begin position="43"/>
        <end position="77"/>
    </location>
</feature>
<dbReference type="Proteomes" id="UP001630127">
    <property type="component" value="Unassembled WGS sequence"/>
</dbReference>
<dbReference type="AlphaFoldDB" id="A0ABD3AGU0"/>
<organism evidence="3 4">
    <name type="scientific">Cinchona calisaya</name>
    <dbReference type="NCBI Taxonomy" id="153742"/>
    <lineage>
        <taxon>Eukaryota</taxon>
        <taxon>Viridiplantae</taxon>
        <taxon>Streptophyta</taxon>
        <taxon>Embryophyta</taxon>
        <taxon>Tracheophyta</taxon>
        <taxon>Spermatophyta</taxon>
        <taxon>Magnoliopsida</taxon>
        <taxon>eudicotyledons</taxon>
        <taxon>Gunneridae</taxon>
        <taxon>Pentapetalae</taxon>
        <taxon>asterids</taxon>
        <taxon>lamiids</taxon>
        <taxon>Gentianales</taxon>
        <taxon>Rubiaceae</taxon>
        <taxon>Cinchonoideae</taxon>
        <taxon>Cinchoneae</taxon>
        <taxon>Cinchona</taxon>
    </lineage>
</organism>
<comment type="caution">
    <text evidence="3">The sequence shown here is derived from an EMBL/GenBank/DDBJ whole genome shotgun (WGS) entry which is preliminary data.</text>
</comment>
<reference evidence="3 4" key="1">
    <citation type="submission" date="2024-11" db="EMBL/GenBank/DDBJ databases">
        <title>A near-complete genome assembly of Cinchona calisaya.</title>
        <authorList>
            <person name="Lian D.C."/>
            <person name="Zhao X.W."/>
            <person name="Wei L."/>
        </authorList>
    </citation>
    <scope>NUCLEOTIDE SEQUENCE [LARGE SCALE GENOMIC DNA]</scope>
    <source>
        <tissue evidence="3">Nenye</tissue>
    </source>
</reference>
<evidence type="ECO:0000256" key="1">
    <source>
        <dbReference type="SAM" id="Coils"/>
    </source>
</evidence>
<proteinExistence type="predicted"/>
<dbReference type="EMBL" id="JBJUIK010000004">
    <property type="protein sequence ID" value="KAL3529987.1"/>
    <property type="molecule type" value="Genomic_DNA"/>
</dbReference>
<protein>
    <submittedName>
        <fullName evidence="3">Uncharacterized protein</fullName>
    </submittedName>
</protein>
<evidence type="ECO:0000313" key="3">
    <source>
        <dbReference type="EMBL" id="KAL3529987.1"/>
    </source>
</evidence>
<feature type="region of interest" description="Disordered" evidence="2">
    <location>
        <begin position="87"/>
        <end position="109"/>
    </location>
</feature>
<accession>A0ABD3AGU0</accession>
<sequence>MGSLAIEYTSSACVSTTCSIALLLPLLPPLLVGISQSKFTQFKEDFQQRNDALQNTLQQKNEELENKHRALAQMAEVVIQLQSKVLDPKRASSSSEPSIDHGPSGPSTS</sequence>
<gene>
    <name evidence="3" type="ORF">ACH5RR_009309</name>
</gene>
<evidence type="ECO:0000256" key="2">
    <source>
        <dbReference type="SAM" id="MobiDB-lite"/>
    </source>
</evidence>
<keyword evidence="4" id="KW-1185">Reference proteome</keyword>
<evidence type="ECO:0000313" key="4">
    <source>
        <dbReference type="Proteomes" id="UP001630127"/>
    </source>
</evidence>
<name>A0ABD3AGU0_9GENT</name>